<keyword evidence="11" id="KW-1185">Reference proteome</keyword>
<evidence type="ECO:0000256" key="7">
    <source>
        <dbReference type="ARBA" id="ARBA00023239"/>
    </source>
</evidence>
<sequence>MCGRFSFYQAPETVAELFKLAGIPQIKPRYNIAPTQSVPTVLQQEETEERQFQMMRWGLIPVWAKDVKMGAKLINARSETVAEKPSFRSPFRRRRCWILADGFYEWETTDSGKQPFYFQVKEGQPFAFAGLWERWQSPDGEVIESCTILTTEANELMSRIHVRMPVILSPTSRDRWLDPATPLDELHSLLTPYDSQEMISYPVSRMMNTPKTDSPDCVQPIAGGEG</sequence>
<dbReference type="Pfam" id="PF02586">
    <property type="entry name" value="SRAP"/>
    <property type="match status" value="1"/>
</dbReference>
<gene>
    <name evidence="10" type="ORF">NG792_14660</name>
</gene>
<dbReference type="InterPro" id="IPR036590">
    <property type="entry name" value="SRAP-like"/>
</dbReference>
<comment type="caution">
    <text evidence="10">The sequence shown here is derived from an EMBL/GenBank/DDBJ whole genome shotgun (WGS) entry which is preliminary data.</text>
</comment>
<dbReference type="SUPFAM" id="SSF143081">
    <property type="entry name" value="BB1717-like"/>
    <property type="match status" value="1"/>
</dbReference>
<organism evidence="10 11">
    <name type="scientific">Laspinema olomoucense D3b</name>
    <dbReference type="NCBI Taxonomy" id="2953688"/>
    <lineage>
        <taxon>Bacteria</taxon>
        <taxon>Bacillati</taxon>
        <taxon>Cyanobacteriota</taxon>
        <taxon>Cyanophyceae</taxon>
        <taxon>Oscillatoriophycideae</taxon>
        <taxon>Oscillatoriales</taxon>
        <taxon>Laspinemataceae</taxon>
        <taxon>Laspinema</taxon>
        <taxon>Laspinema olomoucense</taxon>
    </lineage>
</organism>
<evidence type="ECO:0000313" key="11">
    <source>
        <dbReference type="Proteomes" id="UP001525961"/>
    </source>
</evidence>
<evidence type="ECO:0000256" key="4">
    <source>
        <dbReference type="ARBA" id="ARBA00022801"/>
    </source>
</evidence>
<evidence type="ECO:0000313" key="10">
    <source>
        <dbReference type="EMBL" id="MCT7978951.1"/>
    </source>
</evidence>
<keyword evidence="6" id="KW-0238">DNA-binding</keyword>
<dbReference type="EMBL" id="JAMXFA010000017">
    <property type="protein sequence ID" value="MCT7978951.1"/>
    <property type="molecule type" value="Genomic_DNA"/>
</dbReference>
<evidence type="ECO:0000256" key="9">
    <source>
        <dbReference type="SAM" id="MobiDB-lite"/>
    </source>
</evidence>
<name>A0ABT2NCG9_9CYAN</name>
<keyword evidence="4 8" id="KW-0378">Hydrolase</keyword>
<keyword evidence="3" id="KW-0227">DNA damage</keyword>
<evidence type="ECO:0000256" key="5">
    <source>
        <dbReference type="ARBA" id="ARBA00023124"/>
    </source>
</evidence>
<reference evidence="10 11" key="1">
    <citation type="journal article" date="2022" name="Front. Microbiol.">
        <title>High genomic differentiation and limited gene flow indicate recent cryptic speciation within the genus Laspinema (cyanobacteria).</title>
        <authorList>
            <person name="Stanojkovic A."/>
            <person name="Skoupy S."/>
            <person name="Skaloud P."/>
            <person name="Dvorak P."/>
        </authorList>
    </citation>
    <scope>NUCLEOTIDE SEQUENCE [LARGE SCALE GENOMIC DNA]</scope>
    <source>
        <strain evidence="10 11">D3b</strain>
    </source>
</reference>
<protein>
    <recommendedName>
        <fullName evidence="8">Abasic site processing protein</fullName>
        <ecNumber evidence="8">3.4.-.-</ecNumber>
    </recommendedName>
</protein>
<dbReference type="Gene3D" id="3.90.1680.10">
    <property type="entry name" value="SOS response associated peptidase-like"/>
    <property type="match status" value="1"/>
</dbReference>
<dbReference type="Proteomes" id="UP001525961">
    <property type="component" value="Unassembled WGS sequence"/>
</dbReference>
<dbReference type="PANTHER" id="PTHR13604">
    <property type="entry name" value="DC12-RELATED"/>
    <property type="match status" value="1"/>
</dbReference>
<dbReference type="RefSeq" id="WP_261235874.1">
    <property type="nucleotide sequence ID" value="NZ_JAMXFA010000017.1"/>
</dbReference>
<proteinExistence type="inferred from homology"/>
<evidence type="ECO:0000256" key="3">
    <source>
        <dbReference type="ARBA" id="ARBA00022763"/>
    </source>
</evidence>
<keyword evidence="2 8" id="KW-0645">Protease</keyword>
<keyword evidence="5" id="KW-0190">Covalent protein-DNA linkage</keyword>
<evidence type="ECO:0000256" key="8">
    <source>
        <dbReference type="RuleBase" id="RU364100"/>
    </source>
</evidence>
<evidence type="ECO:0000256" key="2">
    <source>
        <dbReference type="ARBA" id="ARBA00022670"/>
    </source>
</evidence>
<feature type="region of interest" description="Disordered" evidence="9">
    <location>
        <begin position="207"/>
        <end position="226"/>
    </location>
</feature>
<dbReference type="PANTHER" id="PTHR13604:SF0">
    <property type="entry name" value="ABASIC SITE PROCESSING PROTEIN HMCES"/>
    <property type="match status" value="1"/>
</dbReference>
<dbReference type="InterPro" id="IPR003738">
    <property type="entry name" value="SRAP"/>
</dbReference>
<comment type="similarity">
    <text evidence="1 8">Belongs to the SOS response-associated peptidase family.</text>
</comment>
<dbReference type="EC" id="3.4.-.-" evidence="8"/>
<accession>A0ABT2NCG9</accession>
<evidence type="ECO:0000256" key="6">
    <source>
        <dbReference type="ARBA" id="ARBA00023125"/>
    </source>
</evidence>
<keyword evidence="7" id="KW-0456">Lyase</keyword>
<evidence type="ECO:0000256" key="1">
    <source>
        <dbReference type="ARBA" id="ARBA00008136"/>
    </source>
</evidence>